<dbReference type="PANTHER" id="PTHR44137:SF13">
    <property type="entry name" value="CHAPERONE DNAJ-DOMAIN SUPERFAMILY PROTEIN"/>
    <property type="match status" value="1"/>
</dbReference>
<comment type="caution">
    <text evidence="2">The sequence shown here is derived from an EMBL/GenBank/DDBJ whole genome shotgun (WGS) entry which is preliminary data.</text>
</comment>
<dbReference type="InterPro" id="IPR036869">
    <property type="entry name" value="J_dom_sf"/>
</dbReference>
<reference evidence="2 3" key="1">
    <citation type="journal article" date="2019" name="Nat. Plants">
        <title>Stout camphor tree genome fills gaps in understanding of flowering plant genome evolution.</title>
        <authorList>
            <person name="Chaw S.M."/>
            <person name="Liu Y.C."/>
            <person name="Wu Y.W."/>
            <person name="Wang H.Y."/>
            <person name="Lin C.I."/>
            <person name="Wu C.S."/>
            <person name="Ke H.M."/>
            <person name="Chang L.Y."/>
            <person name="Hsu C.Y."/>
            <person name="Yang H.T."/>
            <person name="Sudianto E."/>
            <person name="Hsu M.H."/>
            <person name="Wu K.P."/>
            <person name="Wang L.N."/>
            <person name="Leebens-Mack J.H."/>
            <person name="Tsai I.J."/>
        </authorList>
    </citation>
    <scope>NUCLEOTIDE SEQUENCE [LARGE SCALE GENOMIC DNA]</scope>
    <source>
        <strain evidence="3">cv. Chaw 1501</strain>
        <tissue evidence="2">Young leaves</tissue>
    </source>
</reference>
<dbReference type="Gene3D" id="1.10.287.110">
    <property type="entry name" value="DnaJ domain"/>
    <property type="match status" value="1"/>
</dbReference>
<name>A0A3S3NKX9_9MAGN</name>
<accession>A0A3S3NKX9</accession>
<dbReference type="PANTHER" id="PTHR44137">
    <property type="entry name" value="BNAC03G44070D PROTEIN"/>
    <property type="match status" value="1"/>
</dbReference>
<evidence type="ECO:0000259" key="1">
    <source>
        <dbReference type="PROSITE" id="PS50076"/>
    </source>
</evidence>
<evidence type="ECO:0000313" key="2">
    <source>
        <dbReference type="EMBL" id="RWR94226.1"/>
    </source>
</evidence>
<dbReference type="InterPro" id="IPR001623">
    <property type="entry name" value="DnaJ_domain"/>
</dbReference>
<dbReference type="PRINTS" id="PR00625">
    <property type="entry name" value="JDOMAIN"/>
</dbReference>
<feature type="domain" description="J" evidence="1">
    <location>
        <begin position="42"/>
        <end position="106"/>
    </location>
</feature>
<dbReference type="AlphaFoldDB" id="A0A3S3NKX9"/>
<evidence type="ECO:0000313" key="3">
    <source>
        <dbReference type="Proteomes" id="UP000283530"/>
    </source>
</evidence>
<proteinExistence type="predicted"/>
<dbReference type="Pfam" id="PF00226">
    <property type="entry name" value="DnaJ"/>
    <property type="match status" value="1"/>
</dbReference>
<sequence length="258" mass="29911">MGKMEEDQDSKSQLVIEICSISTKSTSCVHRRHHPGKPAFIDWYLLLQVDEDAGIEVIRRRYRQLALLLHPDKNRHPKAGVAFKLVSEAYECLSDKSKRGAFNYERKNSFCKECNKKWHQPKVLDMGKPKRGNPKEQERSYRAVVQAMEEVRNRFKEEAEVIDNCLRAHAAASKEEYPLFDPSGYVMMSNYPHQRTQILRKPIPKEFWDMGVGNGVATSLYSRRKRSCESPVYRPIGAEDPFLGTQCREERGGQLEKY</sequence>
<dbReference type="PROSITE" id="PS50076">
    <property type="entry name" value="DNAJ_2"/>
    <property type="match status" value="1"/>
</dbReference>
<dbReference type="SMART" id="SM00271">
    <property type="entry name" value="DnaJ"/>
    <property type="match status" value="1"/>
</dbReference>
<dbReference type="Proteomes" id="UP000283530">
    <property type="component" value="Unassembled WGS sequence"/>
</dbReference>
<gene>
    <name evidence="2" type="ORF">CKAN_02350800</name>
</gene>
<dbReference type="CDD" id="cd06257">
    <property type="entry name" value="DnaJ"/>
    <property type="match status" value="1"/>
</dbReference>
<dbReference type="PROSITE" id="PS00636">
    <property type="entry name" value="DNAJ_1"/>
    <property type="match status" value="1"/>
</dbReference>
<dbReference type="InterPro" id="IPR018253">
    <property type="entry name" value="DnaJ_domain_CS"/>
</dbReference>
<dbReference type="SUPFAM" id="SSF46565">
    <property type="entry name" value="Chaperone J-domain"/>
    <property type="match status" value="1"/>
</dbReference>
<dbReference type="OrthoDB" id="10250354at2759"/>
<dbReference type="EMBL" id="QPKB01000010">
    <property type="protein sequence ID" value="RWR94226.1"/>
    <property type="molecule type" value="Genomic_DNA"/>
</dbReference>
<dbReference type="STRING" id="337451.A0A3S3NKX9"/>
<organism evidence="2 3">
    <name type="scientific">Cinnamomum micranthum f. kanehirae</name>
    <dbReference type="NCBI Taxonomy" id="337451"/>
    <lineage>
        <taxon>Eukaryota</taxon>
        <taxon>Viridiplantae</taxon>
        <taxon>Streptophyta</taxon>
        <taxon>Embryophyta</taxon>
        <taxon>Tracheophyta</taxon>
        <taxon>Spermatophyta</taxon>
        <taxon>Magnoliopsida</taxon>
        <taxon>Magnoliidae</taxon>
        <taxon>Laurales</taxon>
        <taxon>Lauraceae</taxon>
        <taxon>Cinnamomum</taxon>
    </lineage>
</organism>
<protein>
    <submittedName>
        <fullName evidence="2">Pre-mRNA-splicing factor cwf23</fullName>
    </submittedName>
</protein>
<keyword evidence="3" id="KW-1185">Reference proteome</keyword>